<dbReference type="InterPro" id="IPR003171">
    <property type="entry name" value="Mehydrof_redctse-like"/>
</dbReference>
<keyword evidence="5 9" id="KW-0274">FAD</keyword>
<evidence type="ECO:0000256" key="3">
    <source>
        <dbReference type="ARBA" id="ARBA00006743"/>
    </source>
</evidence>
<dbReference type="OrthoDB" id="9812555at2"/>
<dbReference type="GO" id="GO:0035999">
    <property type="term" value="P:tetrahydrofolate interconversion"/>
    <property type="evidence" value="ECO:0007669"/>
    <property type="project" value="UniProtKB-UniPathway"/>
</dbReference>
<evidence type="ECO:0000256" key="9">
    <source>
        <dbReference type="RuleBase" id="RU003862"/>
    </source>
</evidence>
<comment type="similarity">
    <text evidence="3 9">Belongs to the methylenetetrahydrofolate reductase family.</text>
</comment>
<dbReference type="UniPathway" id="UPA00193"/>
<dbReference type="Gene3D" id="3.20.20.220">
    <property type="match status" value="1"/>
</dbReference>
<dbReference type="InterPro" id="IPR029041">
    <property type="entry name" value="FAD-linked_oxidoreductase-like"/>
</dbReference>
<dbReference type="Proteomes" id="UP000298603">
    <property type="component" value="Chromosome"/>
</dbReference>
<dbReference type="Pfam" id="PF02219">
    <property type="entry name" value="MTHFR"/>
    <property type="match status" value="1"/>
</dbReference>
<organism evidence="10 11">
    <name type="scientific">Buchnera aphidicola</name>
    <name type="common">Therioaphis trifolii</name>
    <dbReference type="NCBI Taxonomy" id="1241884"/>
    <lineage>
        <taxon>Bacteria</taxon>
        <taxon>Pseudomonadati</taxon>
        <taxon>Pseudomonadota</taxon>
        <taxon>Gammaproteobacteria</taxon>
        <taxon>Enterobacterales</taxon>
        <taxon>Erwiniaceae</taxon>
        <taxon>Buchnera</taxon>
    </lineage>
</organism>
<evidence type="ECO:0000256" key="6">
    <source>
        <dbReference type="ARBA" id="ARBA00023002"/>
    </source>
</evidence>
<comment type="cofactor">
    <cofactor evidence="1 9">
        <name>FAD</name>
        <dbReference type="ChEBI" id="CHEBI:57692"/>
    </cofactor>
</comment>
<keyword evidence="6 9" id="KW-0560">Oxidoreductase</keyword>
<reference evidence="10 11" key="1">
    <citation type="submission" date="2018-10" db="EMBL/GenBank/DDBJ databases">
        <title>Comparative functional genomics of the obligate endosymbiont Buchnera aphidicola.</title>
        <authorList>
            <person name="Chong R.A."/>
        </authorList>
    </citation>
    <scope>NUCLEOTIDE SEQUENCE [LARGE SCALE GENOMIC DNA]</scope>
    <source>
        <strain evidence="10 11">Tma</strain>
    </source>
</reference>
<sequence>MNHLYNSYKYLYQKIFDINSKIDISFEFFPPKIFNKENNNFLSSIKKLSIFHPNFISITCTPRNSEINYTYQAIKNIPKTLNLNIAPHITYINNINTITKLSKKYWNNGIKSIVALRGDVISKEYNSEVYAFQLVTLLKKIADFDISVAAYPEVHPEAKNANLDLIHLKEKINCGANRAITQFFFDVNKYLKFRDRCISIGINVDIIPGILPIMNFQQLKKFINLTNVYVPSWINNIFNNININNIHINKMIGLVICVDIIQKLCKEGVNKFHFYTLNDFEIVYTLCSILKQNIKIN</sequence>
<dbReference type="PANTHER" id="PTHR45754:SF3">
    <property type="entry name" value="METHYLENETETRAHYDROFOLATE REDUCTASE (NADPH)"/>
    <property type="match status" value="1"/>
</dbReference>
<protein>
    <recommendedName>
        <fullName evidence="9">Methylenetetrahydrofolate reductase</fullName>
    </recommendedName>
</protein>
<dbReference type="EMBL" id="CP032996">
    <property type="protein sequence ID" value="QCI27046.1"/>
    <property type="molecule type" value="Genomic_DNA"/>
</dbReference>
<comment type="catalytic activity">
    <reaction evidence="8">
        <text>(6S)-5-methyl-5,6,7,8-tetrahydrofolate + NAD(+) = (6R)-5,10-methylene-5,6,7,8-tetrahydrofolate + NADH + H(+)</text>
        <dbReference type="Rhea" id="RHEA:19821"/>
        <dbReference type="ChEBI" id="CHEBI:15378"/>
        <dbReference type="ChEBI" id="CHEBI:15636"/>
        <dbReference type="ChEBI" id="CHEBI:18608"/>
        <dbReference type="ChEBI" id="CHEBI:57540"/>
        <dbReference type="ChEBI" id="CHEBI:57945"/>
        <dbReference type="EC" id="1.5.1.54"/>
    </reaction>
    <physiologicalReaction direction="right-to-left" evidence="8">
        <dbReference type="Rhea" id="RHEA:19823"/>
    </physiologicalReaction>
</comment>
<dbReference type="RefSeq" id="WP_158349312.1">
    <property type="nucleotide sequence ID" value="NZ_CP032996.1"/>
</dbReference>
<evidence type="ECO:0000313" key="10">
    <source>
        <dbReference type="EMBL" id="QCI27046.1"/>
    </source>
</evidence>
<dbReference type="GO" id="GO:0071949">
    <property type="term" value="F:FAD binding"/>
    <property type="evidence" value="ECO:0007669"/>
    <property type="project" value="TreeGrafter"/>
</dbReference>
<evidence type="ECO:0000313" key="11">
    <source>
        <dbReference type="Proteomes" id="UP000298603"/>
    </source>
</evidence>
<keyword evidence="4 9" id="KW-0285">Flavoprotein</keyword>
<dbReference type="AlphaFoldDB" id="A0A4D6YAP1"/>
<accession>A0A4D6YAP1</accession>
<evidence type="ECO:0000256" key="7">
    <source>
        <dbReference type="ARBA" id="ARBA00034478"/>
    </source>
</evidence>
<evidence type="ECO:0000256" key="5">
    <source>
        <dbReference type="ARBA" id="ARBA00022827"/>
    </source>
</evidence>
<dbReference type="SUPFAM" id="SSF51730">
    <property type="entry name" value="FAD-linked oxidoreductase"/>
    <property type="match status" value="1"/>
</dbReference>
<gene>
    <name evidence="10" type="primary">metF</name>
    <name evidence="10" type="ORF">D9V81_00200</name>
</gene>
<evidence type="ECO:0000256" key="8">
    <source>
        <dbReference type="ARBA" id="ARBA00048628"/>
    </source>
</evidence>
<dbReference type="PANTHER" id="PTHR45754">
    <property type="entry name" value="METHYLENETETRAHYDROFOLATE REDUCTASE"/>
    <property type="match status" value="1"/>
</dbReference>
<evidence type="ECO:0000256" key="4">
    <source>
        <dbReference type="ARBA" id="ARBA00022630"/>
    </source>
</evidence>
<evidence type="ECO:0000256" key="2">
    <source>
        <dbReference type="ARBA" id="ARBA00004777"/>
    </source>
</evidence>
<dbReference type="GO" id="GO:0009086">
    <property type="term" value="P:methionine biosynthetic process"/>
    <property type="evidence" value="ECO:0007669"/>
    <property type="project" value="TreeGrafter"/>
</dbReference>
<comment type="pathway">
    <text evidence="2 9">One-carbon metabolism; tetrahydrofolate interconversion.</text>
</comment>
<dbReference type="GO" id="GO:0005829">
    <property type="term" value="C:cytosol"/>
    <property type="evidence" value="ECO:0007669"/>
    <property type="project" value="TreeGrafter"/>
</dbReference>
<comment type="pathway">
    <text evidence="7">Amino-acid biosynthesis; L-methionine biosynthesis via de novo pathway.</text>
</comment>
<keyword evidence="11" id="KW-1185">Reference proteome</keyword>
<evidence type="ECO:0000256" key="1">
    <source>
        <dbReference type="ARBA" id="ARBA00001974"/>
    </source>
</evidence>
<dbReference type="CDD" id="cd00537">
    <property type="entry name" value="MTHFR"/>
    <property type="match status" value="1"/>
</dbReference>
<dbReference type="GO" id="GO:0106312">
    <property type="term" value="F:methylenetetrahydrofolate reductase (NADH) activity"/>
    <property type="evidence" value="ECO:0007669"/>
    <property type="project" value="UniProtKB-EC"/>
</dbReference>
<name>A0A4D6YAP1_9GAMM</name>
<proteinExistence type="inferred from homology"/>